<keyword evidence="4" id="KW-1185">Reference proteome</keyword>
<gene>
    <name evidence="3" type="ORF">FKW77_010379</name>
</gene>
<feature type="compositionally biased region" description="Polar residues" evidence="1">
    <location>
        <begin position="123"/>
        <end position="132"/>
    </location>
</feature>
<feature type="compositionally biased region" description="Gly residues" evidence="1">
    <location>
        <begin position="182"/>
        <end position="202"/>
    </location>
</feature>
<sequence>MNYTAQTLLAADGDSGPARRLAGEGYPLAVARYQASIARILTDLILTEIKHSGLDAGRAINGSDAGSLSVQLFTEPTGFRVADQSGAYLASVQATQDLLLSAKGGDGEGGGVGGDGQPGTSGEPGQNATRYSDATPGTDGGPGGDGGRGSNGGNGGRGGTIEVRVTEHNMHLVYATSWDVSGGKGGAPGRHGSGGPGGKGGRGGYGCTWKEKVGTEWRCASGCTSGSSSSAVVPYSGKSRLGNGPLALHIQSGALSDGQNTYALNDTTALIPASYNRAIQQALANSGGSTALTRRNQSSALTQCSGGGHAAGCGRYPVYQSFSKPGAHSGQRGPSGHTPRSVLHSGLDGVSGRACYLVSDGHGRETSYTSKFEFELVDFEVVDENDDGIFEPGECVIVQNIRVKNIDDESLSSNDDTIQEVPATTSHATSPTGIWDGLGALLMPEMNAAPRLQTPSPIEQGTRELIEGPLLPDEPLIALESDADTAELHDSDVQEMDAEARAAELHDDTRALPELGEGRHRAELAAREVAAHELDTGPTSASTPSLNGDAGHDVFPDA</sequence>
<feature type="domain" description="DUF7932" evidence="2">
    <location>
        <begin position="374"/>
        <end position="406"/>
    </location>
</feature>
<feature type="compositionally biased region" description="Gly residues" evidence="1">
    <location>
        <begin position="138"/>
        <end position="159"/>
    </location>
</feature>
<dbReference type="OrthoDB" id="5319158at2759"/>
<evidence type="ECO:0000313" key="4">
    <source>
        <dbReference type="Proteomes" id="UP000316270"/>
    </source>
</evidence>
<dbReference type="STRING" id="50376.A0A517L2C3"/>
<feature type="region of interest" description="Disordered" evidence="1">
    <location>
        <begin position="180"/>
        <end position="202"/>
    </location>
</feature>
<protein>
    <recommendedName>
        <fullName evidence="2">DUF7932 domain-containing protein</fullName>
    </recommendedName>
</protein>
<evidence type="ECO:0000313" key="3">
    <source>
        <dbReference type="EMBL" id="QDS69789.1"/>
    </source>
</evidence>
<feature type="compositionally biased region" description="Gly residues" evidence="1">
    <location>
        <begin position="107"/>
        <end position="119"/>
    </location>
</feature>
<feature type="compositionally biased region" description="Polar residues" evidence="1">
    <location>
        <begin position="537"/>
        <end position="546"/>
    </location>
</feature>
<feature type="region of interest" description="Disordered" evidence="1">
    <location>
        <begin position="324"/>
        <end position="344"/>
    </location>
</feature>
<feature type="region of interest" description="Disordered" evidence="1">
    <location>
        <begin position="101"/>
        <end position="160"/>
    </location>
</feature>
<organism evidence="3 4">
    <name type="scientific">Venturia effusa</name>
    <dbReference type="NCBI Taxonomy" id="50376"/>
    <lineage>
        <taxon>Eukaryota</taxon>
        <taxon>Fungi</taxon>
        <taxon>Dikarya</taxon>
        <taxon>Ascomycota</taxon>
        <taxon>Pezizomycotina</taxon>
        <taxon>Dothideomycetes</taxon>
        <taxon>Pleosporomycetidae</taxon>
        <taxon>Venturiales</taxon>
        <taxon>Venturiaceae</taxon>
        <taxon>Venturia</taxon>
    </lineage>
</organism>
<evidence type="ECO:0000259" key="2">
    <source>
        <dbReference type="Pfam" id="PF25560"/>
    </source>
</evidence>
<reference evidence="3 4" key="1">
    <citation type="submission" date="2019-07" db="EMBL/GenBank/DDBJ databases">
        <title>Finished genome of Venturia effusa.</title>
        <authorList>
            <person name="Young C.A."/>
            <person name="Cox M.P."/>
            <person name="Ganley A.R.D."/>
            <person name="David W.J."/>
        </authorList>
    </citation>
    <scope>NUCLEOTIDE SEQUENCE [LARGE SCALE GENOMIC DNA]</scope>
    <source>
        <strain evidence="4">albino</strain>
    </source>
</reference>
<dbReference type="Pfam" id="PF25560">
    <property type="entry name" value="DUF7932"/>
    <property type="match status" value="1"/>
</dbReference>
<proteinExistence type="predicted"/>
<feature type="region of interest" description="Disordered" evidence="1">
    <location>
        <begin position="533"/>
        <end position="558"/>
    </location>
</feature>
<dbReference type="AlphaFoldDB" id="A0A517L2C3"/>
<dbReference type="InterPro" id="IPR057692">
    <property type="entry name" value="DUF7932"/>
</dbReference>
<dbReference type="EMBL" id="CP042187">
    <property type="protein sequence ID" value="QDS69789.1"/>
    <property type="molecule type" value="Genomic_DNA"/>
</dbReference>
<dbReference type="Proteomes" id="UP000316270">
    <property type="component" value="Chromosome 3"/>
</dbReference>
<name>A0A517L2C3_9PEZI</name>
<evidence type="ECO:0000256" key="1">
    <source>
        <dbReference type="SAM" id="MobiDB-lite"/>
    </source>
</evidence>
<accession>A0A517L2C3</accession>